<proteinExistence type="predicted"/>
<dbReference type="AlphaFoldDB" id="A0A914ZVK4"/>
<evidence type="ECO:0000313" key="2">
    <source>
        <dbReference type="WBParaSite" id="PgB31_g008_t03"/>
    </source>
</evidence>
<dbReference type="Proteomes" id="UP000887569">
    <property type="component" value="Unplaced"/>
</dbReference>
<organism evidence="1 2">
    <name type="scientific">Parascaris univalens</name>
    <name type="common">Nematode worm</name>
    <dbReference type="NCBI Taxonomy" id="6257"/>
    <lineage>
        <taxon>Eukaryota</taxon>
        <taxon>Metazoa</taxon>
        <taxon>Ecdysozoa</taxon>
        <taxon>Nematoda</taxon>
        <taxon>Chromadorea</taxon>
        <taxon>Rhabditida</taxon>
        <taxon>Spirurina</taxon>
        <taxon>Ascaridomorpha</taxon>
        <taxon>Ascaridoidea</taxon>
        <taxon>Ascarididae</taxon>
        <taxon>Parascaris</taxon>
    </lineage>
</organism>
<name>A0A914ZVK4_PARUN</name>
<dbReference type="WBParaSite" id="PgB31_g008_t03">
    <property type="protein sequence ID" value="PgB31_g008_t03"/>
    <property type="gene ID" value="PgB31_g008"/>
</dbReference>
<evidence type="ECO:0000313" key="1">
    <source>
        <dbReference type="Proteomes" id="UP000887569"/>
    </source>
</evidence>
<accession>A0A914ZVK4</accession>
<sequence length="99" mass="11775">MEAAGRENRERKNSFLLRLEYNRTGWVYRFFNVSKCNNSYRISRMVRERSQPVYPAIFVFLTCRKYNLSNDVDAVTIIISLQRGEVHGRFAMVNCHEMC</sequence>
<protein>
    <submittedName>
        <fullName evidence="2">Uncharacterized protein</fullName>
    </submittedName>
</protein>
<keyword evidence="1" id="KW-1185">Reference proteome</keyword>
<reference evidence="2" key="1">
    <citation type="submission" date="2022-11" db="UniProtKB">
        <authorList>
            <consortium name="WormBaseParasite"/>
        </authorList>
    </citation>
    <scope>IDENTIFICATION</scope>
</reference>